<dbReference type="EMBL" id="JABVEC010000047">
    <property type="protein sequence ID" value="MBC6470704.1"/>
    <property type="molecule type" value="Genomic_DNA"/>
</dbReference>
<organism evidence="1 2">
    <name type="scientific">Actinomadura alba</name>
    <dbReference type="NCBI Taxonomy" id="406431"/>
    <lineage>
        <taxon>Bacteria</taxon>
        <taxon>Bacillati</taxon>
        <taxon>Actinomycetota</taxon>
        <taxon>Actinomycetes</taxon>
        <taxon>Streptosporangiales</taxon>
        <taxon>Thermomonosporaceae</taxon>
        <taxon>Actinomadura</taxon>
    </lineage>
</organism>
<proteinExistence type="predicted"/>
<keyword evidence="2" id="KW-1185">Reference proteome</keyword>
<comment type="caution">
    <text evidence="1">The sequence shown here is derived from an EMBL/GenBank/DDBJ whole genome shotgun (WGS) entry which is preliminary data.</text>
</comment>
<name>A0ABR7M0R5_9ACTN</name>
<protein>
    <submittedName>
        <fullName evidence="1">Uncharacterized protein</fullName>
    </submittedName>
</protein>
<evidence type="ECO:0000313" key="1">
    <source>
        <dbReference type="EMBL" id="MBC6470704.1"/>
    </source>
</evidence>
<reference evidence="1 2" key="1">
    <citation type="submission" date="2020-06" db="EMBL/GenBank/DDBJ databases">
        <title>Actinomadura xiongansis sp. nov., isolated from soil of Baiyangdian.</title>
        <authorList>
            <person name="Zhang X."/>
        </authorList>
    </citation>
    <scope>NUCLEOTIDE SEQUENCE [LARGE SCALE GENOMIC DNA]</scope>
    <source>
        <strain evidence="1 2">HBUM206468</strain>
    </source>
</reference>
<gene>
    <name evidence="1" type="ORF">HKK74_35215</name>
</gene>
<accession>A0ABR7M0R5</accession>
<dbReference type="Proteomes" id="UP000805614">
    <property type="component" value="Unassembled WGS sequence"/>
</dbReference>
<evidence type="ECO:0000313" key="2">
    <source>
        <dbReference type="Proteomes" id="UP000805614"/>
    </source>
</evidence>
<sequence>MTEPPVRLKVLLRERHWQTYRTFCSEYDKAARSVDPTLVGGWPSRAQLHRWLSGEVKGLPYPDHCRVLEKMFSGWTAERLFERCPVEAPGPPAGEPAEAGISGVGELLGLIEERLDTPAPGEQAWGAMSHVRATAVAGLRSISEVLGGQSFHGVDAQVRELGRRLLELQQLRRFSDAEIRELAGLSGHVVELSATTYVHIDTLGRATAAYRIELLNLTGEPISRMTREVPFEHTGGPLAVSPTPDSDRRMEFQPMNGGSAPARFTFEISPPLRPGDQARVGHLCENGRFDGDHRWRQVIRHHTRHYTLRIRQMNVQLADCSAVEEHPDGSETPATDGLIWDYDGDDVVITVTRDYLRPGQALTLRWN</sequence>
<dbReference type="RefSeq" id="WP_187247748.1">
    <property type="nucleotide sequence ID" value="NZ_BAAAOK010000031.1"/>
</dbReference>